<protein>
    <submittedName>
        <fullName evidence="6">4-hydroxy-tetrahydrodipicolinate synthase</fullName>
    </submittedName>
</protein>
<sequence length="328" mass="36889">MTGKTLFGAMKMAALPNGKEKEESIMSFHGIIPPVVTLFDEAGNLDLELNRRYIDKLISQNIHGILLMGSSGEFSSLSIEERKLYVREMIKHIRGRVKVMVGVGHTALKEVLELTSYAEELGADGVLVVSPYYWKLSDEQLYRFYSTVASHTELPVFIYNIPQLTGQNLPVELIVTLAKDCPNISGIKETVGDFGHIRQVITEVKKVRPDFLVFSAFDEHMLPAQMIGADGSINGSAVFAPEISVDLYESYQRGDLAEAERNHQLISRLMDVYTYCPTFFTAMKEAVHLRWFDTAAGHRVPFDVYPADLRENVRNLLKTIETKEGIQP</sequence>
<accession>A0A2V2ZYJ9</accession>
<feature type="binding site" evidence="5">
    <location>
        <position position="233"/>
    </location>
    <ligand>
        <name>pyruvate</name>
        <dbReference type="ChEBI" id="CHEBI:15361"/>
    </ligand>
</feature>
<dbReference type="PANTHER" id="PTHR12128">
    <property type="entry name" value="DIHYDRODIPICOLINATE SYNTHASE"/>
    <property type="match status" value="1"/>
</dbReference>
<dbReference type="CDD" id="cd00408">
    <property type="entry name" value="DHDPS-like"/>
    <property type="match status" value="1"/>
</dbReference>
<reference evidence="6 7" key="1">
    <citation type="submission" date="2018-05" db="EMBL/GenBank/DDBJ databases">
        <title>Freshwater and sediment microbial communities from various areas in North America, analyzing microbe dynamics in response to fracking.</title>
        <authorList>
            <person name="Lamendella R."/>
        </authorList>
    </citation>
    <scope>NUCLEOTIDE SEQUENCE [LARGE SCALE GENOMIC DNA]</scope>
    <source>
        <strain evidence="6 7">15_TX</strain>
    </source>
</reference>
<feature type="active site" description="Schiff-base intermediate with substrate" evidence="4">
    <location>
        <position position="188"/>
    </location>
</feature>
<dbReference type="Pfam" id="PF00701">
    <property type="entry name" value="DHDPS"/>
    <property type="match status" value="1"/>
</dbReference>
<dbReference type="InterPro" id="IPR013785">
    <property type="entry name" value="Aldolase_TIM"/>
</dbReference>
<dbReference type="PROSITE" id="PS00666">
    <property type="entry name" value="DHDPS_2"/>
    <property type="match status" value="1"/>
</dbReference>
<proteinExistence type="inferred from homology"/>
<evidence type="ECO:0000256" key="4">
    <source>
        <dbReference type="PIRSR" id="PIRSR001365-1"/>
    </source>
</evidence>
<dbReference type="EMBL" id="QGTW01000004">
    <property type="protein sequence ID" value="PWW29491.1"/>
    <property type="molecule type" value="Genomic_DNA"/>
</dbReference>
<keyword evidence="2" id="KW-0704">Schiff base</keyword>
<dbReference type="PRINTS" id="PR00146">
    <property type="entry name" value="DHPICSNTHASE"/>
</dbReference>
<organism evidence="6 7">
    <name type="scientific">Cytobacillus oceanisediminis</name>
    <dbReference type="NCBI Taxonomy" id="665099"/>
    <lineage>
        <taxon>Bacteria</taxon>
        <taxon>Bacillati</taxon>
        <taxon>Bacillota</taxon>
        <taxon>Bacilli</taxon>
        <taxon>Bacillales</taxon>
        <taxon>Bacillaceae</taxon>
        <taxon>Cytobacillus</taxon>
    </lineage>
</organism>
<dbReference type="GO" id="GO:0005829">
    <property type="term" value="C:cytosol"/>
    <property type="evidence" value="ECO:0007669"/>
    <property type="project" value="TreeGrafter"/>
</dbReference>
<dbReference type="Gene3D" id="3.20.20.70">
    <property type="entry name" value="Aldolase class I"/>
    <property type="match status" value="1"/>
</dbReference>
<dbReference type="SUPFAM" id="SSF51569">
    <property type="entry name" value="Aldolase"/>
    <property type="match status" value="1"/>
</dbReference>
<gene>
    <name evidence="6" type="ORF">DFO73_104124</name>
</gene>
<comment type="caution">
    <text evidence="6">The sequence shown here is derived from an EMBL/GenBank/DDBJ whole genome shotgun (WGS) entry which is preliminary data.</text>
</comment>
<evidence type="ECO:0000256" key="5">
    <source>
        <dbReference type="PIRSR" id="PIRSR001365-2"/>
    </source>
</evidence>
<dbReference type="PANTHER" id="PTHR12128:SF28">
    <property type="entry name" value="2-DEHYDRO-3-DEOXY-D-GLUCONATE ALDOLASE YAGE-RELATED"/>
    <property type="match status" value="1"/>
</dbReference>
<evidence type="ECO:0000313" key="7">
    <source>
        <dbReference type="Proteomes" id="UP000247150"/>
    </source>
</evidence>
<comment type="similarity">
    <text evidence="3">Belongs to the DapA family.</text>
</comment>
<name>A0A2V2ZYJ9_9BACI</name>
<dbReference type="GO" id="GO:0016829">
    <property type="term" value="F:lyase activity"/>
    <property type="evidence" value="ECO:0007669"/>
    <property type="project" value="UniProtKB-KW"/>
</dbReference>
<evidence type="ECO:0000313" key="6">
    <source>
        <dbReference type="EMBL" id="PWW29491.1"/>
    </source>
</evidence>
<dbReference type="SMART" id="SM01130">
    <property type="entry name" value="DHDPS"/>
    <property type="match status" value="1"/>
</dbReference>
<evidence type="ECO:0000256" key="2">
    <source>
        <dbReference type="ARBA" id="ARBA00023270"/>
    </source>
</evidence>
<feature type="active site" description="Proton donor/acceptor" evidence="4">
    <location>
        <position position="159"/>
    </location>
</feature>
<dbReference type="Proteomes" id="UP000247150">
    <property type="component" value="Unassembled WGS sequence"/>
</dbReference>
<dbReference type="AlphaFoldDB" id="A0A2V2ZYJ9"/>
<dbReference type="PIRSF" id="PIRSF001365">
    <property type="entry name" value="DHDPS"/>
    <property type="match status" value="1"/>
</dbReference>
<dbReference type="InterPro" id="IPR002220">
    <property type="entry name" value="DapA-like"/>
</dbReference>
<evidence type="ECO:0000256" key="1">
    <source>
        <dbReference type="ARBA" id="ARBA00023239"/>
    </source>
</evidence>
<keyword evidence="1 3" id="KW-0456">Lyase</keyword>
<dbReference type="InterPro" id="IPR020625">
    <property type="entry name" value="Schiff_base-form_aldolases_AS"/>
</dbReference>
<evidence type="ECO:0000256" key="3">
    <source>
        <dbReference type="PIRNR" id="PIRNR001365"/>
    </source>
</evidence>